<dbReference type="RefSeq" id="WP_220211167.1">
    <property type="nucleotide sequence ID" value="NZ_BNJK01000003.1"/>
</dbReference>
<evidence type="ECO:0000313" key="2">
    <source>
        <dbReference type="EMBL" id="GHP00578.1"/>
    </source>
</evidence>
<feature type="domain" description="N-acetyltransferase" evidence="1">
    <location>
        <begin position="182"/>
        <end position="354"/>
    </location>
</feature>
<dbReference type="GO" id="GO:0016747">
    <property type="term" value="F:acyltransferase activity, transferring groups other than amino-acyl groups"/>
    <property type="evidence" value="ECO:0007669"/>
    <property type="project" value="InterPro"/>
</dbReference>
<dbReference type="InterPro" id="IPR000182">
    <property type="entry name" value="GNAT_dom"/>
</dbReference>
<dbReference type="CDD" id="cd04301">
    <property type="entry name" value="NAT_SF"/>
    <property type="match status" value="1"/>
</dbReference>
<dbReference type="EMBL" id="BNJK01000003">
    <property type="protein sequence ID" value="GHP00578.1"/>
    <property type="molecule type" value="Genomic_DNA"/>
</dbReference>
<protein>
    <recommendedName>
        <fullName evidence="1">N-acetyltransferase domain-containing protein</fullName>
    </recommendedName>
</protein>
<dbReference type="InterPro" id="IPR016181">
    <property type="entry name" value="Acyl_CoA_acyltransferase"/>
</dbReference>
<organism evidence="2 3">
    <name type="scientific">Reticulibacter mediterranei</name>
    <dbReference type="NCBI Taxonomy" id="2778369"/>
    <lineage>
        <taxon>Bacteria</taxon>
        <taxon>Bacillati</taxon>
        <taxon>Chloroflexota</taxon>
        <taxon>Ktedonobacteria</taxon>
        <taxon>Ktedonobacterales</taxon>
        <taxon>Reticulibacteraceae</taxon>
        <taxon>Reticulibacter</taxon>
    </lineage>
</organism>
<name>A0A8J3NAN8_9CHLR</name>
<gene>
    <name evidence="2" type="ORF">KSF_106250</name>
</gene>
<sequence length="354" mass="39126">MASSHSPYTVSGLSASFEEVIAFIQAQEARLVARDPRLQAVRPSHKVRAALMLQPSERHASSLAVFDAQKQLRGYVAPDIWQLPKDSLLHAFLTERNGIAQSLTLPNPADRDVRDVTSMVLSALSASWQRAGSTGDLIRWPSHDTDWLEPILLEHGFLLDSICALRPLSAPSLAPRVAHRTAQIREAHPSDEEALLNLFEEELRVHARCIPFARVSLAAIHGFRRRLARLWDGETLEEGAPLVLIAERGQNIVGMAECLLCHVSPDEEPGFTPPGHYGCLDNVCVAESARGQGIGTLLTQAALAAFEPLPDLKGYILWYSPGNVLAAHFWPHAGFEPLWTTFQRLPHMREALHL</sequence>
<proteinExistence type="predicted"/>
<dbReference type="Pfam" id="PF00583">
    <property type="entry name" value="Acetyltransf_1"/>
    <property type="match status" value="1"/>
</dbReference>
<dbReference type="Gene3D" id="3.40.630.30">
    <property type="match status" value="1"/>
</dbReference>
<dbReference type="SUPFAM" id="SSF55729">
    <property type="entry name" value="Acyl-CoA N-acyltransferases (Nat)"/>
    <property type="match status" value="1"/>
</dbReference>
<accession>A0A8J3NAN8</accession>
<evidence type="ECO:0000259" key="1">
    <source>
        <dbReference type="PROSITE" id="PS51186"/>
    </source>
</evidence>
<evidence type="ECO:0000313" key="3">
    <source>
        <dbReference type="Proteomes" id="UP000597444"/>
    </source>
</evidence>
<dbReference type="Proteomes" id="UP000597444">
    <property type="component" value="Unassembled WGS sequence"/>
</dbReference>
<dbReference type="AlphaFoldDB" id="A0A8J3NAN8"/>
<dbReference type="PROSITE" id="PS51186">
    <property type="entry name" value="GNAT"/>
    <property type="match status" value="1"/>
</dbReference>
<keyword evidence="3" id="KW-1185">Reference proteome</keyword>
<reference evidence="2" key="1">
    <citation type="submission" date="2020-10" db="EMBL/GenBank/DDBJ databases">
        <title>Taxonomic study of unclassified bacteria belonging to the class Ktedonobacteria.</title>
        <authorList>
            <person name="Yabe S."/>
            <person name="Wang C.M."/>
            <person name="Zheng Y."/>
            <person name="Sakai Y."/>
            <person name="Cavaletti L."/>
            <person name="Monciardini P."/>
            <person name="Donadio S."/>
        </authorList>
    </citation>
    <scope>NUCLEOTIDE SEQUENCE</scope>
    <source>
        <strain evidence="2">ID150040</strain>
    </source>
</reference>
<comment type="caution">
    <text evidence="2">The sequence shown here is derived from an EMBL/GenBank/DDBJ whole genome shotgun (WGS) entry which is preliminary data.</text>
</comment>